<proteinExistence type="predicted"/>
<evidence type="ECO:0000256" key="1">
    <source>
        <dbReference type="SAM" id="SignalP"/>
    </source>
</evidence>
<gene>
    <name evidence="2" type="ORF">H9819_02130</name>
</gene>
<evidence type="ECO:0000313" key="3">
    <source>
        <dbReference type="Proteomes" id="UP000824023"/>
    </source>
</evidence>
<reference evidence="2" key="2">
    <citation type="submission" date="2021-04" db="EMBL/GenBank/DDBJ databases">
        <authorList>
            <person name="Gilroy R."/>
        </authorList>
    </citation>
    <scope>NUCLEOTIDE SEQUENCE</scope>
    <source>
        <strain evidence="2">ChiHjej12B11-24981</strain>
    </source>
</reference>
<protein>
    <recommendedName>
        <fullName evidence="4">Lipoprotein</fullName>
    </recommendedName>
</protein>
<evidence type="ECO:0008006" key="4">
    <source>
        <dbReference type="Google" id="ProtNLM"/>
    </source>
</evidence>
<dbReference type="AlphaFoldDB" id="A0A9D2A522"/>
<evidence type="ECO:0000313" key="2">
    <source>
        <dbReference type="EMBL" id="HIZ01037.1"/>
    </source>
</evidence>
<dbReference type="EMBL" id="DXCK01000036">
    <property type="protein sequence ID" value="HIZ01037.1"/>
    <property type="molecule type" value="Genomic_DNA"/>
</dbReference>
<accession>A0A9D2A522</accession>
<organism evidence="2 3">
    <name type="scientific">Candidatus Bacteroides merdipullorum</name>
    <dbReference type="NCBI Taxonomy" id="2838474"/>
    <lineage>
        <taxon>Bacteria</taxon>
        <taxon>Pseudomonadati</taxon>
        <taxon>Bacteroidota</taxon>
        <taxon>Bacteroidia</taxon>
        <taxon>Bacteroidales</taxon>
        <taxon>Bacteroidaceae</taxon>
        <taxon>Bacteroides</taxon>
    </lineage>
</organism>
<comment type="caution">
    <text evidence="2">The sequence shown here is derived from an EMBL/GenBank/DDBJ whole genome shotgun (WGS) entry which is preliminary data.</text>
</comment>
<reference evidence="2" key="1">
    <citation type="journal article" date="2021" name="PeerJ">
        <title>Extensive microbial diversity within the chicken gut microbiome revealed by metagenomics and culture.</title>
        <authorList>
            <person name="Gilroy R."/>
            <person name="Ravi A."/>
            <person name="Getino M."/>
            <person name="Pursley I."/>
            <person name="Horton D.L."/>
            <person name="Alikhan N.F."/>
            <person name="Baker D."/>
            <person name="Gharbi K."/>
            <person name="Hall N."/>
            <person name="Watson M."/>
            <person name="Adriaenssens E.M."/>
            <person name="Foster-Nyarko E."/>
            <person name="Jarju S."/>
            <person name="Secka A."/>
            <person name="Antonio M."/>
            <person name="Oren A."/>
            <person name="Chaudhuri R.R."/>
            <person name="La Ragione R."/>
            <person name="Hildebrand F."/>
            <person name="Pallen M.J."/>
        </authorList>
    </citation>
    <scope>NUCLEOTIDE SEQUENCE</scope>
    <source>
        <strain evidence="2">ChiHjej12B11-24981</strain>
    </source>
</reference>
<feature type="signal peptide" evidence="1">
    <location>
        <begin position="1"/>
        <end position="21"/>
    </location>
</feature>
<dbReference type="Proteomes" id="UP000824023">
    <property type="component" value="Unassembled WGS sequence"/>
</dbReference>
<dbReference type="PROSITE" id="PS51257">
    <property type="entry name" value="PROKAR_LIPOPROTEIN"/>
    <property type="match status" value="1"/>
</dbReference>
<feature type="chain" id="PRO_5038483699" description="Lipoprotein" evidence="1">
    <location>
        <begin position="22"/>
        <end position="134"/>
    </location>
</feature>
<keyword evidence="1" id="KW-0732">Signal</keyword>
<sequence length="134" mass="15296">MKKFCTTLVSCLLLSSCCTLFTDTKQTITFRAPNGTKIYDANNNVKVAEVTSNQTVTARLRKRREERILVAQLPGHLPTTFALEPAFNTTALWNLLFWPGFLVDFVSQKMFKWDETVIPIELEPDVDAEKYCND</sequence>
<name>A0A9D2A522_9BACE</name>